<evidence type="ECO:0000256" key="1">
    <source>
        <dbReference type="ARBA" id="ARBA00022786"/>
    </source>
</evidence>
<dbReference type="InterPro" id="IPR050648">
    <property type="entry name" value="F-box_LRR-repeat"/>
</dbReference>
<evidence type="ECO:0000313" key="5">
    <source>
        <dbReference type="Proteomes" id="UP000077266"/>
    </source>
</evidence>
<feature type="domain" description="F-box/LRR-repeat protein 15-like leucin rich repeat" evidence="3">
    <location>
        <begin position="135"/>
        <end position="240"/>
    </location>
</feature>
<dbReference type="STRING" id="1314781.A0A165C5W8"/>
<dbReference type="SUPFAM" id="SSF52047">
    <property type="entry name" value="RNI-like"/>
    <property type="match status" value="1"/>
</dbReference>
<dbReference type="GO" id="GO:0005737">
    <property type="term" value="C:cytoplasm"/>
    <property type="evidence" value="ECO:0007669"/>
    <property type="project" value="TreeGrafter"/>
</dbReference>
<keyword evidence="5" id="KW-1185">Reference proteome</keyword>
<dbReference type="InParanoid" id="A0A165C5W8"/>
<evidence type="ECO:0000313" key="4">
    <source>
        <dbReference type="EMBL" id="KZV81880.1"/>
    </source>
</evidence>
<dbReference type="Proteomes" id="UP000077266">
    <property type="component" value="Unassembled WGS sequence"/>
</dbReference>
<dbReference type="CDD" id="cd09917">
    <property type="entry name" value="F-box_SF"/>
    <property type="match status" value="1"/>
</dbReference>
<dbReference type="EMBL" id="KV426360">
    <property type="protein sequence ID" value="KZV81880.1"/>
    <property type="molecule type" value="Genomic_DNA"/>
</dbReference>
<sequence length="505" mass="55946">MRLDHLRLPPELLVHVIAQLDNHRDIRACILVSREWCQCGMRHIWDRPPIRGEDDAQRIFHILETPDTLFPYATFVHRLNLRPVYKTLTDNDIDRVGLCVNLERLTLAGCGNLSSDALIRLFTRLPKLASISAQEVLEINDAVLLAIARSCRGLQGLDITGCHSVTDEGVTALAKACPSFLRIKLAAVRSLTDSSLSALALHCRKLCEVDVMVCHNVTDDGVRSLWNCLPRLRDLRLSGCVLVGPAAFPSSPTTPLPLAERKLTALRELQLVACAHITDDTIAGIVAHAPLLRQLELSRCTLLTDSALISISKLGPRLHDLHLTSVTSITDDAVGELVKCCPNIKYIELGNCTNLTNESVLYIAARLPRLRRLGLARVSNITDEAIMRLVSARANTLERLHLSYCDKITLQPILAIIRHVKNLTHLSVSGLPEVLRWHDLRTYSLPPPEDLGNEQHRAAFCVFGGKGLRDLKVRVDREIDRVAAARAQMQADAETRVEGDSVNAP</sequence>
<accession>A0A165C5W8</accession>
<dbReference type="AlphaFoldDB" id="A0A165C5W8"/>
<organism evidence="4 5">
    <name type="scientific">Exidia glandulosa HHB12029</name>
    <dbReference type="NCBI Taxonomy" id="1314781"/>
    <lineage>
        <taxon>Eukaryota</taxon>
        <taxon>Fungi</taxon>
        <taxon>Dikarya</taxon>
        <taxon>Basidiomycota</taxon>
        <taxon>Agaricomycotina</taxon>
        <taxon>Agaricomycetes</taxon>
        <taxon>Auriculariales</taxon>
        <taxon>Exidiaceae</taxon>
        <taxon>Exidia</taxon>
    </lineage>
</organism>
<evidence type="ECO:0000259" key="3">
    <source>
        <dbReference type="Pfam" id="PF25372"/>
    </source>
</evidence>
<dbReference type="Pfam" id="PF25372">
    <property type="entry name" value="DUF7885"/>
    <property type="match status" value="2"/>
</dbReference>
<dbReference type="Gene3D" id="3.80.10.10">
    <property type="entry name" value="Ribonuclease Inhibitor"/>
    <property type="match status" value="3"/>
</dbReference>
<proteinExistence type="predicted"/>
<name>A0A165C5W8_EXIGL</name>
<dbReference type="InterPro" id="IPR001810">
    <property type="entry name" value="F-box_dom"/>
</dbReference>
<protein>
    <submittedName>
        <fullName evidence="4">RNI-like protein</fullName>
    </submittedName>
</protein>
<dbReference type="OrthoDB" id="10257471at2759"/>
<feature type="domain" description="F-box/LRR-repeat protein 15-like leucin rich repeat" evidence="3">
    <location>
        <begin position="265"/>
        <end position="417"/>
    </location>
</feature>
<dbReference type="PANTHER" id="PTHR13382">
    <property type="entry name" value="MITOCHONDRIAL ATP SYNTHASE COUPLING FACTOR B"/>
    <property type="match status" value="1"/>
</dbReference>
<dbReference type="InterPro" id="IPR057207">
    <property type="entry name" value="FBXL15_LRR"/>
</dbReference>
<dbReference type="SMART" id="SM00367">
    <property type="entry name" value="LRR_CC"/>
    <property type="match status" value="11"/>
</dbReference>
<dbReference type="InterPro" id="IPR006553">
    <property type="entry name" value="Leu-rich_rpt_Cys-con_subtyp"/>
</dbReference>
<keyword evidence="1" id="KW-0833">Ubl conjugation pathway</keyword>
<feature type="domain" description="F-box" evidence="2">
    <location>
        <begin position="7"/>
        <end position="48"/>
    </location>
</feature>
<dbReference type="Pfam" id="PF12937">
    <property type="entry name" value="F-box-like"/>
    <property type="match status" value="1"/>
</dbReference>
<gene>
    <name evidence="4" type="ORF">EXIGLDRAFT_730425</name>
</gene>
<dbReference type="InterPro" id="IPR032675">
    <property type="entry name" value="LRR_dom_sf"/>
</dbReference>
<dbReference type="PANTHER" id="PTHR13382:SF10">
    <property type="entry name" value="ATP SYNTHASE SUBUNIT S, MITOCHONDRIAL"/>
    <property type="match status" value="1"/>
</dbReference>
<dbReference type="SUPFAM" id="SSF81383">
    <property type="entry name" value="F-box domain"/>
    <property type="match status" value="1"/>
</dbReference>
<evidence type="ECO:0000259" key="2">
    <source>
        <dbReference type="Pfam" id="PF12937"/>
    </source>
</evidence>
<reference evidence="4 5" key="1">
    <citation type="journal article" date="2016" name="Mol. Biol. Evol.">
        <title>Comparative Genomics of Early-Diverging Mushroom-Forming Fungi Provides Insights into the Origins of Lignocellulose Decay Capabilities.</title>
        <authorList>
            <person name="Nagy L.G."/>
            <person name="Riley R."/>
            <person name="Tritt A."/>
            <person name="Adam C."/>
            <person name="Daum C."/>
            <person name="Floudas D."/>
            <person name="Sun H."/>
            <person name="Yadav J.S."/>
            <person name="Pangilinan J."/>
            <person name="Larsson K.H."/>
            <person name="Matsuura K."/>
            <person name="Barry K."/>
            <person name="Labutti K."/>
            <person name="Kuo R."/>
            <person name="Ohm R.A."/>
            <person name="Bhattacharya S.S."/>
            <person name="Shirouzu T."/>
            <person name="Yoshinaga Y."/>
            <person name="Martin F.M."/>
            <person name="Grigoriev I.V."/>
            <person name="Hibbett D.S."/>
        </authorList>
    </citation>
    <scope>NUCLEOTIDE SEQUENCE [LARGE SCALE GENOMIC DNA]</scope>
    <source>
        <strain evidence="4 5">HHB12029</strain>
    </source>
</reference>
<dbReference type="InterPro" id="IPR036047">
    <property type="entry name" value="F-box-like_dom_sf"/>
</dbReference>